<dbReference type="AlphaFoldDB" id="A0A916UPN3"/>
<dbReference type="GO" id="GO:0016491">
    <property type="term" value="F:oxidoreductase activity"/>
    <property type="evidence" value="ECO:0007669"/>
    <property type="project" value="InterPro"/>
</dbReference>
<proteinExistence type="inferred from homology"/>
<protein>
    <submittedName>
        <fullName evidence="3">NADPH-dependent ferric siderophore reductase</fullName>
    </submittedName>
</protein>
<dbReference type="InterPro" id="IPR017938">
    <property type="entry name" value="Riboflavin_synthase-like_b-brl"/>
</dbReference>
<dbReference type="InterPro" id="IPR039374">
    <property type="entry name" value="SIP_fam"/>
</dbReference>
<dbReference type="PROSITE" id="PS51384">
    <property type="entry name" value="FAD_FR"/>
    <property type="match status" value="1"/>
</dbReference>
<dbReference type="InterPro" id="IPR017927">
    <property type="entry name" value="FAD-bd_FR_type"/>
</dbReference>
<dbReference type="Pfam" id="PF08021">
    <property type="entry name" value="FAD_binding_9"/>
    <property type="match status" value="1"/>
</dbReference>
<dbReference type="SUPFAM" id="SSF63380">
    <property type="entry name" value="Riboflavin synthase domain-like"/>
    <property type="match status" value="1"/>
</dbReference>
<dbReference type="Proteomes" id="UP000637002">
    <property type="component" value="Unassembled WGS sequence"/>
</dbReference>
<dbReference type="PANTHER" id="PTHR30157:SF0">
    <property type="entry name" value="NADPH-DEPENDENT FERRIC-CHELATE REDUCTASE"/>
    <property type="match status" value="1"/>
</dbReference>
<sequence>MSVQPRPSSLLEAQAAIPLADPSGLLVKLCDMFAERGVVTVADGTATIASPLGQVELTVDGDNLLARAMCADETKLAMTKGVLAERVFALAGEEKPVFSWTGHRADSSDLPHLREMTVRGATQVTPRMRRVVLAGDAAHFAQGGLHVRILVPPRGRAPVHPRAGADGRIIWPTGEDVLAPRVYTVRSIDTARGEIAIDMVLHEGSAPGSDWAVNAAPGDRVGLLGPTGAWLAPADRYLIAGDETALPAIARMLEVLPAGAEAVVRIEVADAAEEQPLPTAATIDLAWLHRGDAAAGTTDLLERAVRAIPWPDAATRVYVWAAAEQAAARGLRAYLGQERGLPPAQRYVGAYWRRGHDGES</sequence>
<evidence type="ECO:0000259" key="2">
    <source>
        <dbReference type="PROSITE" id="PS51384"/>
    </source>
</evidence>
<name>A0A916UPN3_9HYPH</name>
<evidence type="ECO:0000313" key="4">
    <source>
        <dbReference type="Proteomes" id="UP000637002"/>
    </source>
</evidence>
<keyword evidence="4" id="KW-1185">Reference proteome</keyword>
<dbReference type="InterPro" id="IPR039261">
    <property type="entry name" value="FNR_nucleotide-bd"/>
</dbReference>
<dbReference type="RefSeq" id="WP_188611409.1">
    <property type="nucleotide sequence ID" value="NZ_BMGG01000008.1"/>
</dbReference>
<evidence type="ECO:0000256" key="1">
    <source>
        <dbReference type="ARBA" id="ARBA00035644"/>
    </source>
</evidence>
<gene>
    <name evidence="3" type="ORF">GCM10010994_45040</name>
</gene>
<reference evidence="3" key="2">
    <citation type="submission" date="2020-09" db="EMBL/GenBank/DDBJ databases">
        <authorList>
            <person name="Sun Q."/>
            <person name="Zhou Y."/>
        </authorList>
    </citation>
    <scope>NUCLEOTIDE SEQUENCE</scope>
    <source>
        <strain evidence="3">CGMCC 1.12919</strain>
    </source>
</reference>
<dbReference type="InterPro" id="IPR007037">
    <property type="entry name" value="SIP_rossman_dom"/>
</dbReference>
<dbReference type="Gene3D" id="3.40.50.80">
    <property type="entry name" value="Nucleotide-binding domain of ferredoxin-NADP reductase (FNR) module"/>
    <property type="match status" value="1"/>
</dbReference>
<dbReference type="EMBL" id="BMGG01000008">
    <property type="protein sequence ID" value="GGC82106.1"/>
    <property type="molecule type" value="Genomic_DNA"/>
</dbReference>
<reference evidence="3" key="1">
    <citation type="journal article" date="2014" name="Int. J. Syst. Evol. Microbiol.">
        <title>Complete genome sequence of Corynebacterium casei LMG S-19264T (=DSM 44701T), isolated from a smear-ripened cheese.</title>
        <authorList>
            <consortium name="US DOE Joint Genome Institute (JGI-PGF)"/>
            <person name="Walter F."/>
            <person name="Albersmeier A."/>
            <person name="Kalinowski J."/>
            <person name="Ruckert C."/>
        </authorList>
    </citation>
    <scope>NUCLEOTIDE SEQUENCE</scope>
    <source>
        <strain evidence="3">CGMCC 1.12919</strain>
    </source>
</reference>
<feature type="domain" description="FAD-binding FR-type" evidence="2">
    <location>
        <begin position="111"/>
        <end position="233"/>
    </location>
</feature>
<comment type="caution">
    <text evidence="3">The sequence shown here is derived from an EMBL/GenBank/DDBJ whole genome shotgun (WGS) entry which is preliminary data.</text>
</comment>
<accession>A0A916UPN3</accession>
<evidence type="ECO:0000313" key="3">
    <source>
        <dbReference type="EMBL" id="GGC82106.1"/>
    </source>
</evidence>
<dbReference type="InterPro" id="IPR013113">
    <property type="entry name" value="SIP_FAD-bd"/>
</dbReference>
<dbReference type="Pfam" id="PF09981">
    <property type="entry name" value="DUF2218"/>
    <property type="match status" value="1"/>
</dbReference>
<dbReference type="CDD" id="cd06193">
    <property type="entry name" value="siderophore_interacting"/>
    <property type="match status" value="1"/>
</dbReference>
<dbReference type="Gene3D" id="3.30.310.50">
    <property type="entry name" value="Alpha-D-phosphohexomutase, C-terminal domain"/>
    <property type="match status" value="1"/>
</dbReference>
<comment type="similarity">
    <text evidence="1">Belongs to the SIP oxidoreductase family.</text>
</comment>
<dbReference type="InterPro" id="IPR014543">
    <property type="entry name" value="UCP028291"/>
</dbReference>
<dbReference type="PANTHER" id="PTHR30157">
    <property type="entry name" value="FERRIC REDUCTASE, NADPH-DEPENDENT"/>
    <property type="match status" value="1"/>
</dbReference>
<dbReference type="Pfam" id="PF04954">
    <property type="entry name" value="SIP"/>
    <property type="match status" value="1"/>
</dbReference>
<dbReference type="Gene3D" id="2.40.30.10">
    <property type="entry name" value="Translation factors"/>
    <property type="match status" value="1"/>
</dbReference>
<organism evidence="3 4">
    <name type="scientific">Chelatococcus reniformis</name>
    <dbReference type="NCBI Taxonomy" id="1494448"/>
    <lineage>
        <taxon>Bacteria</taxon>
        <taxon>Pseudomonadati</taxon>
        <taxon>Pseudomonadota</taxon>
        <taxon>Alphaproteobacteria</taxon>
        <taxon>Hyphomicrobiales</taxon>
        <taxon>Chelatococcaceae</taxon>
        <taxon>Chelatococcus</taxon>
    </lineage>
</organism>